<evidence type="ECO:0000313" key="2">
    <source>
        <dbReference type="Proteomes" id="UP000658390"/>
    </source>
</evidence>
<gene>
    <name evidence="1" type="ORF">JFT45_21945</name>
</gene>
<reference evidence="1" key="1">
    <citation type="submission" date="2020-12" db="EMBL/GenBank/DDBJ databases">
        <title>Antibiotic resistance and phylogeny of Pseudomonas spp. isolated over three decades from chicken meat in the Norwegian food chain.</title>
        <authorList>
            <person name="Moen B."/>
        </authorList>
    </citation>
    <scope>NUCLEOTIDE SEQUENCE</scope>
    <source>
        <strain evidence="1">MF6762</strain>
    </source>
</reference>
<dbReference type="AlphaFoldDB" id="A0A8I1FYD8"/>
<proteinExistence type="predicted"/>
<name>A0A8I1FYD8_9PSED</name>
<dbReference type="RefSeq" id="WP_108184751.1">
    <property type="nucleotide sequence ID" value="NZ_JAEKCZ010000026.1"/>
</dbReference>
<accession>A0A8I1FYD8</accession>
<evidence type="ECO:0000313" key="1">
    <source>
        <dbReference type="EMBL" id="MBJ2259166.1"/>
    </source>
</evidence>
<dbReference type="Proteomes" id="UP000658390">
    <property type="component" value="Unassembled WGS sequence"/>
</dbReference>
<organism evidence="1 2">
    <name type="scientific">Pseudomonas psychrophila</name>
    <dbReference type="NCBI Taxonomy" id="122355"/>
    <lineage>
        <taxon>Bacteria</taxon>
        <taxon>Pseudomonadati</taxon>
        <taxon>Pseudomonadota</taxon>
        <taxon>Gammaproteobacteria</taxon>
        <taxon>Pseudomonadales</taxon>
        <taxon>Pseudomonadaceae</taxon>
        <taxon>Pseudomonas</taxon>
    </lineage>
</organism>
<protein>
    <submittedName>
        <fullName evidence="1">Uncharacterized protein</fullName>
    </submittedName>
</protein>
<sequence>MHNQVFTKFEARVTVEGAFQSDARIFDPKSLLELALQYALVSMSVDDVSKLVGDVSKRMSHSLSCKRRRAGEVVRVDQEGDTGLYLISTDRGEPEECTCCGNPLCQEWPTLLELSPEGAATGDFAYHVSECQMQDPEEQDKAALEMLGRSVLASMRAAMKPINAAGQQQPEGGGEFLILQDEFK</sequence>
<dbReference type="EMBL" id="JAEKCZ010000026">
    <property type="protein sequence ID" value="MBJ2259166.1"/>
    <property type="molecule type" value="Genomic_DNA"/>
</dbReference>
<comment type="caution">
    <text evidence="1">The sequence shown here is derived from an EMBL/GenBank/DDBJ whole genome shotgun (WGS) entry which is preliminary data.</text>
</comment>